<accession>A0ABP9GHN0</accession>
<protein>
    <submittedName>
        <fullName evidence="2">Exporter of polyketide antibiotics</fullName>
    </submittedName>
</protein>
<evidence type="ECO:0000256" key="1">
    <source>
        <dbReference type="SAM" id="Phobius"/>
    </source>
</evidence>
<feature type="transmembrane region" description="Helical" evidence="1">
    <location>
        <begin position="312"/>
        <end position="334"/>
    </location>
</feature>
<keyword evidence="1" id="KW-1133">Transmembrane helix</keyword>
<feature type="transmembrane region" description="Helical" evidence="1">
    <location>
        <begin position="34"/>
        <end position="52"/>
    </location>
</feature>
<gene>
    <name evidence="2" type="ORF">GCM10023224_27940</name>
</gene>
<keyword evidence="1" id="KW-0472">Membrane</keyword>
<dbReference type="RefSeq" id="WP_345556915.1">
    <property type="nucleotide sequence ID" value="NZ_BAABIK010000014.1"/>
</dbReference>
<feature type="transmembrane region" description="Helical" evidence="1">
    <location>
        <begin position="436"/>
        <end position="461"/>
    </location>
</feature>
<feature type="transmembrane region" description="Helical" evidence="1">
    <location>
        <begin position="409"/>
        <end position="430"/>
    </location>
</feature>
<feature type="transmembrane region" description="Helical" evidence="1">
    <location>
        <begin position="100"/>
        <end position="119"/>
    </location>
</feature>
<keyword evidence="1" id="KW-0812">Transmembrane</keyword>
<organism evidence="2 3">
    <name type="scientific">Streptomonospora halophila</name>
    <dbReference type="NCBI Taxonomy" id="427369"/>
    <lineage>
        <taxon>Bacteria</taxon>
        <taxon>Bacillati</taxon>
        <taxon>Actinomycetota</taxon>
        <taxon>Actinomycetes</taxon>
        <taxon>Streptosporangiales</taxon>
        <taxon>Nocardiopsidaceae</taxon>
        <taxon>Streptomonospora</taxon>
    </lineage>
</organism>
<proteinExistence type="predicted"/>
<comment type="caution">
    <text evidence="2">The sequence shown here is derived from an EMBL/GenBank/DDBJ whole genome shotgun (WGS) entry which is preliminary data.</text>
</comment>
<feature type="transmembrane region" description="Helical" evidence="1">
    <location>
        <begin position="359"/>
        <end position="376"/>
    </location>
</feature>
<dbReference type="EMBL" id="BAABIK010000014">
    <property type="protein sequence ID" value="GAA4943587.1"/>
    <property type="molecule type" value="Genomic_DNA"/>
</dbReference>
<keyword evidence="3" id="KW-1185">Reference proteome</keyword>
<feature type="transmembrane region" description="Helical" evidence="1">
    <location>
        <begin position="175"/>
        <end position="198"/>
    </location>
</feature>
<name>A0ABP9GHN0_9ACTN</name>
<evidence type="ECO:0000313" key="2">
    <source>
        <dbReference type="EMBL" id="GAA4943587.1"/>
    </source>
</evidence>
<dbReference type="Proteomes" id="UP001499993">
    <property type="component" value="Unassembled WGS sequence"/>
</dbReference>
<evidence type="ECO:0000313" key="3">
    <source>
        <dbReference type="Proteomes" id="UP001499993"/>
    </source>
</evidence>
<feature type="transmembrane region" description="Helical" evidence="1">
    <location>
        <begin position="253"/>
        <end position="273"/>
    </location>
</feature>
<feature type="transmembrane region" description="Helical" evidence="1">
    <location>
        <begin position="468"/>
        <end position="488"/>
    </location>
</feature>
<sequence length="539" mass="55729">MSAAALAPRAPAGAGGTFTGADTLARLLLRRDRVMLAVWLLLSWGVAAGRTGGTYASLYPTAAARQARYDQVMTDVPMYKLFQGPAYGTDINALLVQETFGAATILAALGAVVFTVRHTRTDEQAGRRELVGSTAVGRHAPLAAALLVVFAAGALLAVLTSAAMLASRMPATGSLIFGLVVGSAVWISAAMAVVAAQLTSGPRAAIVGAFAAFMGLHFVRGVSDLAGPGLTWLGWLTPNGWLQRTQPFAADRWWPFLLVAALVVVLVRVALLLSERRDLGSGVLASRPGPTTAPRGLSGTFGLAWRQHRAMALAWVAGTAAICVPTALVGSAAMDQYATSDRMAEWAAATGSADPADVLFVYIAFTTVFPITLYSLQTVLRIRAEEDDGHAALLLSTPVSRLRWAAGHLAAALAVPAVLLVVVGLGFALGADDASAMLAITVRLIPAVWVMVGIAMAACGLAGRAAPVVAYGALVVALTVEFGQHLGWPSWLFLAFSPFSHVLPFLGVPGAATLIVLTALAAGLCAAGLAGLRRRDLIG</sequence>
<feature type="transmembrane region" description="Helical" evidence="1">
    <location>
        <begin position="508"/>
        <end position="532"/>
    </location>
</feature>
<feature type="transmembrane region" description="Helical" evidence="1">
    <location>
        <begin position="140"/>
        <end position="163"/>
    </location>
</feature>
<reference evidence="3" key="1">
    <citation type="journal article" date="2019" name="Int. J. Syst. Evol. Microbiol.">
        <title>The Global Catalogue of Microorganisms (GCM) 10K type strain sequencing project: providing services to taxonomists for standard genome sequencing and annotation.</title>
        <authorList>
            <consortium name="The Broad Institute Genomics Platform"/>
            <consortium name="The Broad Institute Genome Sequencing Center for Infectious Disease"/>
            <person name="Wu L."/>
            <person name="Ma J."/>
        </authorList>
    </citation>
    <scope>NUCLEOTIDE SEQUENCE [LARGE SCALE GENOMIC DNA]</scope>
    <source>
        <strain evidence="3">JCM 18123</strain>
    </source>
</reference>